<reference evidence="1" key="1">
    <citation type="submission" date="2022-06" db="EMBL/GenBank/DDBJ databases">
        <title>Sequencing the genomes of 1000 actinobacteria strains.</title>
        <authorList>
            <person name="Klenk H.-P."/>
        </authorList>
    </citation>
    <scope>NUCLEOTIDE SEQUENCE</scope>
    <source>
        <strain evidence="1">DSM 46694</strain>
    </source>
</reference>
<evidence type="ECO:0000313" key="1">
    <source>
        <dbReference type="EMBL" id="MCP2353627.1"/>
    </source>
</evidence>
<comment type="caution">
    <text evidence="1">The sequence shown here is derived from an EMBL/GenBank/DDBJ whole genome shotgun (WGS) entry which is preliminary data.</text>
</comment>
<dbReference type="EMBL" id="JAMZEB010000001">
    <property type="protein sequence ID" value="MCP2353627.1"/>
    <property type="molecule type" value="Genomic_DNA"/>
</dbReference>
<accession>A0A9X2G6W7</accession>
<dbReference type="AlphaFoldDB" id="A0A9X2G6W7"/>
<protein>
    <submittedName>
        <fullName evidence="1">Uncharacterized protein</fullName>
    </submittedName>
</protein>
<organism evidence="1 2">
    <name type="scientific">Nonomuraea thailandensis</name>
    <dbReference type="NCBI Taxonomy" id="1188745"/>
    <lineage>
        <taxon>Bacteria</taxon>
        <taxon>Bacillati</taxon>
        <taxon>Actinomycetota</taxon>
        <taxon>Actinomycetes</taxon>
        <taxon>Streptosporangiales</taxon>
        <taxon>Streptosporangiaceae</taxon>
        <taxon>Nonomuraea</taxon>
    </lineage>
</organism>
<sequence>MTFLAALRVNAHNAALMFPAAPSLRHAGEGMVSGWQMA</sequence>
<gene>
    <name evidence="1" type="ORF">HD597_000647</name>
</gene>
<keyword evidence="2" id="KW-1185">Reference proteome</keyword>
<proteinExistence type="predicted"/>
<name>A0A9X2G6W7_9ACTN</name>
<evidence type="ECO:0000313" key="2">
    <source>
        <dbReference type="Proteomes" id="UP001139648"/>
    </source>
</evidence>
<dbReference type="Proteomes" id="UP001139648">
    <property type="component" value="Unassembled WGS sequence"/>
</dbReference>